<dbReference type="Pfam" id="PF07859">
    <property type="entry name" value="Abhydrolase_3"/>
    <property type="match status" value="1"/>
</dbReference>
<dbReference type="EMBL" id="CP021112">
    <property type="protein sequence ID" value="ARP98735.1"/>
    <property type="molecule type" value="Genomic_DNA"/>
</dbReference>
<evidence type="ECO:0000256" key="1">
    <source>
        <dbReference type="ARBA" id="ARBA00022801"/>
    </source>
</evidence>
<evidence type="ECO:0000313" key="3">
    <source>
        <dbReference type="Proteomes" id="UP000194137"/>
    </source>
</evidence>
<dbReference type="InterPro" id="IPR029058">
    <property type="entry name" value="AB_hydrolase_fold"/>
</dbReference>
<dbReference type="GO" id="GO:0016787">
    <property type="term" value="F:hydrolase activity"/>
    <property type="evidence" value="ECO:0007669"/>
    <property type="project" value="UniProtKB-KW"/>
</dbReference>
<protein>
    <submittedName>
        <fullName evidence="2">Uncharacterized protein</fullName>
    </submittedName>
</protein>
<evidence type="ECO:0000313" key="2">
    <source>
        <dbReference type="EMBL" id="ARP98735.1"/>
    </source>
</evidence>
<proteinExistence type="predicted"/>
<keyword evidence="3" id="KW-1185">Reference proteome</keyword>
<dbReference type="STRING" id="1235591.CAK95_06345"/>
<sequence>MTIDNNAAYNNRAHVAEFPQIVAQWEKDGAAYRDAMAKQDRAELDVRYGSTSRQIVDLFHGDKDAPWAIFIHGGYWRALSPKEHSHLARGLTERGINVAMAGYDLSPQATLAEIIEQMRAATLFLWKRFGQRMMIYGHSAGGHLAACLMATDWKALDANAPADLAPVGYAISGVFDLTPLIHTEMNTDFKLDEASARASSPLFWPAPRGKVLDIVVGAAELPEFVRQSKEMADIWGAEGVKTRYEAIPGKHHFNVIADLADPKSAMVDRLVTLCQLTKAG</sequence>
<dbReference type="InterPro" id="IPR050300">
    <property type="entry name" value="GDXG_lipolytic_enzyme"/>
</dbReference>
<gene>
    <name evidence="2" type="ORF">CAK95_06345</name>
</gene>
<dbReference type="KEGG" id="psin:CAK95_06345"/>
<dbReference type="RefSeq" id="WP_086087159.1">
    <property type="nucleotide sequence ID" value="NZ_CP021112.1"/>
</dbReference>
<organism evidence="2 3">
    <name type="scientific">Pseudorhodoplanes sinuspersici</name>
    <dbReference type="NCBI Taxonomy" id="1235591"/>
    <lineage>
        <taxon>Bacteria</taxon>
        <taxon>Pseudomonadati</taxon>
        <taxon>Pseudomonadota</taxon>
        <taxon>Alphaproteobacteria</taxon>
        <taxon>Hyphomicrobiales</taxon>
        <taxon>Pseudorhodoplanes</taxon>
    </lineage>
</organism>
<keyword evidence="1" id="KW-0378">Hydrolase</keyword>
<name>A0A1W6ZN78_9HYPH</name>
<dbReference type="SUPFAM" id="SSF53474">
    <property type="entry name" value="alpha/beta-Hydrolases"/>
    <property type="match status" value="1"/>
</dbReference>
<dbReference type="Proteomes" id="UP000194137">
    <property type="component" value="Chromosome"/>
</dbReference>
<dbReference type="AlphaFoldDB" id="A0A1W6ZN78"/>
<dbReference type="InterPro" id="IPR013094">
    <property type="entry name" value="AB_hydrolase_3"/>
</dbReference>
<dbReference type="PANTHER" id="PTHR48081">
    <property type="entry name" value="AB HYDROLASE SUPERFAMILY PROTEIN C4A8.06C"/>
    <property type="match status" value="1"/>
</dbReference>
<dbReference type="PANTHER" id="PTHR48081:SF33">
    <property type="entry name" value="KYNURENINE FORMAMIDASE"/>
    <property type="match status" value="1"/>
</dbReference>
<reference evidence="2 3" key="1">
    <citation type="submission" date="2017-05" db="EMBL/GenBank/DDBJ databases">
        <title>Full genome sequence of Pseudorhodoplanes sinuspersici.</title>
        <authorList>
            <person name="Dastgheib S.M.M."/>
            <person name="Shavandi M."/>
            <person name="Tirandaz H."/>
        </authorList>
    </citation>
    <scope>NUCLEOTIDE SEQUENCE [LARGE SCALE GENOMIC DNA]</scope>
    <source>
        <strain evidence="2 3">RIPI110</strain>
    </source>
</reference>
<dbReference type="OrthoDB" id="9771666at2"/>
<accession>A0A1W6ZN78</accession>
<dbReference type="Gene3D" id="3.40.50.1820">
    <property type="entry name" value="alpha/beta hydrolase"/>
    <property type="match status" value="1"/>
</dbReference>